<keyword evidence="2" id="KW-1185">Reference proteome</keyword>
<protein>
    <submittedName>
        <fullName evidence="1">Uncharacterized protein</fullName>
    </submittedName>
</protein>
<dbReference type="Proteomes" id="UP001178461">
    <property type="component" value="Chromosome 13"/>
</dbReference>
<accession>A0AA35L613</accession>
<organism evidence="1 2">
    <name type="scientific">Podarcis lilfordi</name>
    <name type="common">Lilford's wall lizard</name>
    <dbReference type="NCBI Taxonomy" id="74358"/>
    <lineage>
        <taxon>Eukaryota</taxon>
        <taxon>Metazoa</taxon>
        <taxon>Chordata</taxon>
        <taxon>Craniata</taxon>
        <taxon>Vertebrata</taxon>
        <taxon>Euteleostomi</taxon>
        <taxon>Lepidosauria</taxon>
        <taxon>Squamata</taxon>
        <taxon>Bifurcata</taxon>
        <taxon>Unidentata</taxon>
        <taxon>Episquamata</taxon>
        <taxon>Laterata</taxon>
        <taxon>Lacertibaenia</taxon>
        <taxon>Lacertidae</taxon>
        <taxon>Podarcis</taxon>
    </lineage>
</organism>
<dbReference type="EMBL" id="OX395138">
    <property type="protein sequence ID" value="CAI5790144.1"/>
    <property type="molecule type" value="Genomic_DNA"/>
</dbReference>
<sequence length="107" mass="12965">MNRRKSSRSVFRWNRKDLKMATATRYSLPYEQIWEDPKVHGEEWRQTIRMRVSDSARRREQKNFVLRVQHRCEEEKEEKEMTSDKSDQLQVRECATGCYDVWPPGGN</sequence>
<dbReference type="AlphaFoldDB" id="A0AA35L613"/>
<reference evidence="1" key="1">
    <citation type="submission" date="2022-12" db="EMBL/GenBank/DDBJ databases">
        <authorList>
            <person name="Alioto T."/>
            <person name="Alioto T."/>
            <person name="Gomez Garrido J."/>
        </authorList>
    </citation>
    <scope>NUCLEOTIDE SEQUENCE</scope>
</reference>
<gene>
    <name evidence="1" type="ORF">PODLI_1B040406</name>
</gene>
<evidence type="ECO:0000313" key="2">
    <source>
        <dbReference type="Proteomes" id="UP001178461"/>
    </source>
</evidence>
<name>A0AA35L613_9SAUR</name>
<evidence type="ECO:0000313" key="1">
    <source>
        <dbReference type="EMBL" id="CAI5790144.1"/>
    </source>
</evidence>
<proteinExistence type="predicted"/>